<proteinExistence type="predicted"/>
<evidence type="ECO:0000313" key="2">
    <source>
        <dbReference type="Proteomes" id="UP000324222"/>
    </source>
</evidence>
<name>A0A5B7DYL4_PORTR</name>
<reference evidence="1 2" key="1">
    <citation type="submission" date="2019-05" db="EMBL/GenBank/DDBJ databases">
        <title>Another draft genome of Portunus trituberculatus and its Hox gene families provides insights of decapod evolution.</title>
        <authorList>
            <person name="Jeong J.-H."/>
            <person name="Song I."/>
            <person name="Kim S."/>
            <person name="Choi T."/>
            <person name="Kim D."/>
            <person name="Ryu S."/>
            <person name="Kim W."/>
        </authorList>
    </citation>
    <scope>NUCLEOTIDE SEQUENCE [LARGE SCALE GENOMIC DNA]</scope>
    <source>
        <tissue evidence="1">Muscle</tissue>
    </source>
</reference>
<sequence length="132" mass="13985">MKRVVWCPAAAFPAPRRLLKDCSGRFGHFVSKLWQQTIPGAPTGRQPLQDIPEATSVEGVAGVPRAAARRVTSQGSGEARLGVAVHGATCGEGQLGGAGVTKQSDKPQLVITWLVLPLPIVEVRLNNTIKID</sequence>
<protein>
    <submittedName>
        <fullName evidence="1">Uncharacterized protein</fullName>
    </submittedName>
</protein>
<dbReference type="EMBL" id="VSRR010001520">
    <property type="protein sequence ID" value="MPC25864.1"/>
    <property type="molecule type" value="Genomic_DNA"/>
</dbReference>
<accession>A0A5B7DYL4</accession>
<comment type="caution">
    <text evidence="1">The sequence shown here is derived from an EMBL/GenBank/DDBJ whole genome shotgun (WGS) entry which is preliminary data.</text>
</comment>
<dbReference type="AlphaFoldDB" id="A0A5B7DYL4"/>
<gene>
    <name evidence="1" type="ORF">E2C01_018987</name>
</gene>
<keyword evidence="2" id="KW-1185">Reference proteome</keyword>
<evidence type="ECO:0000313" key="1">
    <source>
        <dbReference type="EMBL" id="MPC25864.1"/>
    </source>
</evidence>
<dbReference type="Proteomes" id="UP000324222">
    <property type="component" value="Unassembled WGS sequence"/>
</dbReference>
<organism evidence="1 2">
    <name type="scientific">Portunus trituberculatus</name>
    <name type="common">Swimming crab</name>
    <name type="synonym">Neptunus trituberculatus</name>
    <dbReference type="NCBI Taxonomy" id="210409"/>
    <lineage>
        <taxon>Eukaryota</taxon>
        <taxon>Metazoa</taxon>
        <taxon>Ecdysozoa</taxon>
        <taxon>Arthropoda</taxon>
        <taxon>Crustacea</taxon>
        <taxon>Multicrustacea</taxon>
        <taxon>Malacostraca</taxon>
        <taxon>Eumalacostraca</taxon>
        <taxon>Eucarida</taxon>
        <taxon>Decapoda</taxon>
        <taxon>Pleocyemata</taxon>
        <taxon>Brachyura</taxon>
        <taxon>Eubrachyura</taxon>
        <taxon>Portunoidea</taxon>
        <taxon>Portunidae</taxon>
        <taxon>Portuninae</taxon>
        <taxon>Portunus</taxon>
    </lineage>
</organism>